<keyword evidence="6" id="KW-0460">Magnesium</keyword>
<keyword evidence="1" id="KW-0548">Nucleotidyltransferase</keyword>
<feature type="domain" description="Retroviral polymerase SH3-like" evidence="11">
    <location>
        <begin position="39"/>
        <end position="75"/>
    </location>
</feature>
<dbReference type="GO" id="GO:0015074">
    <property type="term" value="P:DNA integration"/>
    <property type="evidence" value="ECO:0007669"/>
    <property type="project" value="UniProtKB-KW"/>
</dbReference>
<name>A0A164P3G5_9AGAM</name>
<keyword evidence="2" id="KW-0540">Nuclease</keyword>
<keyword evidence="3" id="KW-0479">Metal-binding</keyword>
<evidence type="ECO:0000313" key="13">
    <source>
        <dbReference type="Proteomes" id="UP000076722"/>
    </source>
</evidence>
<evidence type="ECO:0000256" key="3">
    <source>
        <dbReference type="ARBA" id="ARBA00022723"/>
    </source>
</evidence>
<keyword evidence="9" id="KW-0808">Transferase</keyword>
<dbReference type="EMBL" id="KV419438">
    <property type="protein sequence ID" value="KZS88322.1"/>
    <property type="molecule type" value="Genomic_DNA"/>
</dbReference>
<dbReference type="OrthoDB" id="2640446at2759"/>
<dbReference type="GO" id="GO:0003964">
    <property type="term" value="F:RNA-directed DNA polymerase activity"/>
    <property type="evidence" value="ECO:0007669"/>
    <property type="project" value="UniProtKB-KW"/>
</dbReference>
<dbReference type="GO" id="GO:0004519">
    <property type="term" value="F:endonuclease activity"/>
    <property type="evidence" value="ECO:0007669"/>
    <property type="project" value="UniProtKB-KW"/>
</dbReference>
<accession>A0A164P3G5</accession>
<organism evidence="12 13">
    <name type="scientific">Sistotremastrum niveocremeum HHB9708</name>
    <dbReference type="NCBI Taxonomy" id="1314777"/>
    <lineage>
        <taxon>Eukaryota</taxon>
        <taxon>Fungi</taxon>
        <taxon>Dikarya</taxon>
        <taxon>Basidiomycota</taxon>
        <taxon>Agaricomycotina</taxon>
        <taxon>Agaricomycetes</taxon>
        <taxon>Sistotremastrales</taxon>
        <taxon>Sistotremastraceae</taxon>
        <taxon>Sertulicium</taxon>
        <taxon>Sertulicium niveocremeum</taxon>
    </lineage>
</organism>
<evidence type="ECO:0000256" key="9">
    <source>
        <dbReference type="ARBA" id="ARBA00022932"/>
    </source>
</evidence>
<keyword evidence="7" id="KW-0229">DNA integration</keyword>
<keyword evidence="13" id="KW-1185">Reference proteome</keyword>
<keyword evidence="5" id="KW-0378">Hydrolase</keyword>
<dbReference type="PANTHER" id="PTHR42648">
    <property type="entry name" value="TRANSPOSASE, PUTATIVE-RELATED"/>
    <property type="match status" value="1"/>
</dbReference>
<dbReference type="GO" id="GO:0016787">
    <property type="term" value="F:hydrolase activity"/>
    <property type="evidence" value="ECO:0007669"/>
    <property type="project" value="UniProtKB-KW"/>
</dbReference>
<dbReference type="STRING" id="1314777.A0A164P3G5"/>
<protein>
    <recommendedName>
        <fullName evidence="11">Retroviral polymerase SH3-like domain-containing protein</fullName>
    </recommendedName>
</protein>
<keyword evidence="9" id="KW-0239">DNA-directed DNA polymerase</keyword>
<gene>
    <name evidence="12" type="ORF">SISNIDRAFT_418357</name>
</gene>
<dbReference type="Proteomes" id="UP000076722">
    <property type="component" value="Unassembled WGS sequence"/>
</dbReference>
<dbReference type="AlphaFoldDB" id="A0A164P3G5"/>
<evidence type="ECO:0000313" key="12">
    <source>
        <dbReference type="EMBL" id="KZS88322.1"/>
    </source>
</evidence>
<evidence type="ECO:0000256" key="6">
    <source>
        <dbReference type="ARBA" id="ARBA00022842"/>
    </source>
</evidence>
<dbReference type="Pfam" id="PF25597">
    <property type="entry name" value="SH3_retrovirus"/>
    <property type="match status" value="1"/>
</dbReference>
<dbReference type="InterPro" id="IPR057670">
    <property type="entry name" value="SH3_retrovirus"/>
</dbReference>
<evidence type="ECO:0000259" key="11">
    <source>
        <dbReference type="Pfam" id="PF25597"/>
    </source>
</evidence>
<dbReference type="GO" id="GO:0003887">
    <property type="term" value="F:DNA-directed DNA polymerase activity"/>
    <property type="evidence" value="ECO:0007669"/>
    <property type="project" value="UniProtKB-KW"/>
</dbReference>
<dbReference type="GO" id="GO:0046872">
    <property type="term" value="F:metal ion binding"/>
    <property type="evidence" value="ECO:0007669"/>
    <property type="project" value="UniProtKB-KW"/>
</dbReference>
<sequence length="75" mass="8757">MHAVWLKNRSPTRALGNKTPYELARGHKPDLSNLHKFGCRVWVHVDAESKLDEKSVSCRWIGFDEESKGHRIFWP</sequence>
<dbReference type="GO" id="GO:0006310">
    <property type="term" value="P:DNA recombination"/>
    <property type="evidence" value="ECO:0007669"/>
    <property type="project" value="UniProtKB-KW"/>
</dbReference>
<evidence type="ECO:0000256" key="7">
    <source>
        <dbReference type="ARBA" id="ARBA00022908"/>
    </source>
</evidence>
<feature type="non-terminal residue" evidence="12">
    <location>
        <position position="75"/>
    </location>
</feature>
<evidence type="ECO:0000256" key="4">
    <source>
        <dbReference type="ARBA" id="ARBA00022759"/>
    </source>
</evidence>
<evidence type="ECO:0000256" key="8">
    <source>
        <dbReference type="ARBA" id="ARBA00022918"/>
    </source>
</evidence>
<keyword evidence="10" id="KW-0233">DNA recombination</keyword>
<keyword evidence="8" id="KW-0695">RNA-directed DNA polymerase</keyword>
<evidence type="ECO:0000256" key="10">
    <source>
        <dbReference type="ARBA" id="ARBA00023172"/>
    </source>
</evidence>
<proteinExistence type="predicted"/>
<evidence type="ECO:0000256" key="2">
    <source>
        <dbReference type="ARBA" id="ARBA00022722"/>
    </source>
</evidence>
<keyword evidence="4" id="KW-0255">Endonuclease</keyword>
<evidence type="ECO:0000256" key="1">
    <source>
        <dbReference type="ARBA" id="ARBA00022695"/>
    </source>
</evidence>
<dbReference type="InterPro" id="IPR039537">
    <property type="entry name" value="Retrotran_Ty1/copia-like"/>
</dbReference>
<dbReference type="PANTHER" id="PTHR42648:SF11">
    <property type="entry name" value="TRANSPOSON TY4-P GAG-POL POLYPROTEIN"/>
    <property type="match status" value="1"/>
</dbReference>
<reference evidence="12 13" key="1">
    <citation type="journal article" date="2016" name="Mol. Biol. Evol.">
        <title>Comparative Genomics of Early-Diverging Mushroom-Forming Fungi Provides Insights into the Origins of Lignocellulose Decay Capabilities.</title>
        <authorList>
            <person name="Nagy L.G."/>
            <person name="Riley R."/>
            <person name="Tritt A."/>
            <person name="Adam C."/>
            <person name="Daum C."/>
            <person name="Floudas D."/>
            <person name="Sun H."/>
            <person name="Yadav J.S."/>
            <person name="Pangilinan J."/>
            <person name="Larsson K.H."/>
            <person name="Matsuura K."/>
            <person name="Barry K."/>
            <person name="Labutti K."/>
            <person name="Kuo R."/>
            <person name="Ohm R.A."/>
            <person name="Bhattacharya S.S."/>
            <person name="Shirouzu T."/>
            <person name="Yoshinaga Y."/>
            <person name="Martin F.M."/>
            <person name="Grigoriev I.V."/>
            <person name="Hibbett D.S."/>
        </authorList>
    </citation>
    <scope>NUCLEOTIDE SEQUENCE [LARGE SCALE GENOMIC DNA]</scope>
    <source>
        <strain evidence="12 13">HHB9708</strain>
    </source>
</reference>
<evidence type="ECO:0000256" key="5">
    <source>
        <dbReference type="ARBA" id="ARBA00022801"/>
    </source>
</evidence>